<evidence type="ECO:0000313" key="4">
    <source>
        <dbReference type="Proteomes" id="UP000256779"/>
    </source>
</evidence>
<dbReference type="SUPFAM" id="SSF117074">
    <property type="entry name" value="Hypothetical protein PA1324"/>
    <property type="match status" value="1"/>
</dbReference>
<feature type="domain" description="Bacterial Ig-like" evidence="2">
    <location>
        <begin position="944"/>
        <end position="1037"/>
    </location>
</feature>
<dbReference type="EMBL" id="QREG01000005">
    <property type="protein sequence ID" value="REE00464.1"/>
    <property type="molecule type" value="Genomic_DNA"/>
</dbReference>
<dbReference type="Gene3D" id="2.60.40.10">
    <property type="entry name" value="Immunoglobulins"/>
    <property type="match status" value="2"/>
</dbReference>
<protein>
    <submittedName>
        <fullName evidence="3">Putative secreted protein (Por secretion system target)</fullName>
    </submittedName>
</protein>
<gene>
    <name evidence="3" type="ORF">C7460_10585</name>
</gene>
<feature type="domain" description="Bacterial Ig-like" evidence="2">
    <location>
        <begin position="1247"/>
        <end position="1341"/>
    </location>
</feature>
<keyword evidence="4" id="KW-1185">Reference proteome</keyword>
<dbReference type="InterPro" id="IPR013783">
    <property type="entry name" value="Ig-like_fold"/>
</dbReference>
<sequence length="2286" mass="238380">MRVSQRLSERLLTTMKTMKYYLSALLIGVATVLSAQEQWVQIGTDFIGADNEGLGTSISLSSDGTVMALGASSANSSMGLVRVYQKSGLSWTQVGSDLIGDNTSDSFGFSVSLSADGTVLAVGANTSDLHYDDFAPSGYVKVFELSGGAWVQKGSTLNASSNSENFGNSVSLSADGQVMAVGAPGYNSTAGATRVYKWSGSAWVQIGTDIVASQSETLGTTVSLEVSATDSVLVVGSPAYESVTSSFDNAGRIQIFRYADGSWGGSWSGAQEIIGAPHDVLGQSVAVSADMERVVAGAPQDFYGFDPYYGYVKVYEYNAGTWQMLGDSIPSLTGEGALIEADEFGKAVGISADGSRVIIGAPTTVTDISPNGRVEIHEWNGVDAWVKVLDSIAGPTPTGFGTSVAIAGAGEIVAAGAPSYGSMATGFAQVYEQKVPDATAPTVSITSSVADTTNAGTFPMTVTFSEDVTGFVLDDVTVTNGTKSNFAAVSGSEYTFDVVPSAEGDVTTAIAAAVARDLNGNANEASNSLIINYDITAPTVAIENAPTAINDAAFTVTFAFSEVVSVFESADITLTNATLANVQTVNDSTFTADITADGQGDISIDVAAGGVTDAAGNANTAATTVSVSYDVAAPTPGMEIPQKIPARGVDAVIAFTDDGFNSSEEVVGFELSDLTLTNATASDLAPFEGIPHSYLFKITPTGTEDITLEVAAGVVTDLAGNANLGTGVITLLFDDETPPTVTVDSIFTNNQNPALTGTIDDPEATVKVIVNEQVLSATNGGNGFWSVAAGSLAADLAEAEYTVKAFATDATENKSDTVSGFLDIDLTDPDVFFANGLYSEPVGFDQPVNVEPLIVKVIFADGFEVLGGIYQEMEGFTRSDITITGDTISTAMSPAQNEASYFLSIDLDNPDVNKEIVIDIPAGVAFDRAGNPNKAGTVTITYDVTGPQITAFEATGATNAATIPMVITFDEKTRGLEASDFAVTNATIEALATDFDSLSYTFNVVPVAEGTVTVQLPKDSVEDVLGNLNAAASDILSFIYDVTAPSAEVSFTTDTTNVSPLVATITFSEAIDLVADSLTITGGSVASLTSTDNITYTAEITPEAPADAANTGYEVSVALEAGKVADAGGNLNTESAQAITVFDDVAPVVRFVGFTNQPIVSASGVFGGFIRFSEYKNVTLAEEHFTVVGGTFQFQAEDWDSDGQMDYGLEVTPNEGVEQVVITVAAGVVTDAAGNTNAAKNFTVAIDNVAPTVVISSTANDPTNASPIPLTLTFSEKVTKRGGFILSAPGFNMNELATEDSIVYTADFTPVAIDSEVTLSFGVGQGFFADLAGNESTLSETFKLKYDGKAPVLTIDAPVAVNSTDPFTVSFSFDEPVASLDATNVTIGNGTLGAITASGNMYSAQVTPASAGDVSIAVKDYTDLAGNTVATATTKNVKFDTERPTITLQDAPAEVYVLDPVTIMIVTNEDVTGFALEDIQVTNASKSDFVSESATTFRVTVTPAQSGIVSLSINENAFTDLAGNGNQAFSKSIDAVRLYSGGEGTTASPYQIANKADFILLTKRSKDWGKVFAQTANIDFKGETFVPITTFSGSYNGGGFELANFVVRDEGTGFALSRSLIGTIESEAQVINLTISNNYSNIEGEFGVLAKRCLGLVEGVSFKGNIRVSESNPLNGLGALVLELDGSGLINQCDVYADISVSGKDTHCDVGGIVSRISSTNAKVYNSSTDGTINVYTSDSGIIHIGGIASSNSGVIEGSSSSMNLYGSSSREDAHVGGIVSINRETGKVKTAFTSGSIKALGQLGVNLGWIRYYESYSAGLVSLNHGLIENSYSSSHVEGSYSGGLISINYASGKIKSSFSIGSIVTATGGPLVDSNKGEILDCYSWSSLTGNLGSVMVGNSTEGLIKNCYSITRPPEMSIGAKRGSSIGSFMLSITGDEEPHNEAELKTQTELRTHETFKDAGWDISQASGTVWRHTPLAYPYHNWTLEKEGNITLAGTVVVNDQGTPFTAGSVSISSIVNGQPKSFTASLNSQGEFFIEVPVGLHTVFIVSQDANYQTTYFGNTANFLQSLAVSYDFPNMQIQMVPKGASQMTGKGSVSGRVVRSTSGGGRIVTGRILEGEGIQDVGVSLIRTSDEQLMTTVTTDANGDFEITGIPAGDYRLELALTGIEADLEGSSFTMDEEGTPLEISAAVSEEGISFVVEEILGAADEIALEVYPNPATTFVKVTVQGAATLRLMDVRGVVVQEQNFTDQTELNVESLKANIYFMEIRSGSGTAIRKLIKQ</sequence>
<dbReference type="PANTHER" id="PTHR34677:SF3">
    <property type="entry name" value="BACTERIAL IG-LIKE DOMAIN-CONTAINING PROTEIN"/>
    <property type="match status" value="1"/>
</dbReference>
<feature type="domain" description="Bacterial Ig-like" evidence="2">
    <location>
        <begin position="1041"/>
        <end position="1138"/>
    </location>
</feature>
<dbReference type="SUPFAM" id="SSF50965">
    <property type="entry name" value="Galactose oxidase, central domain"/>
    <property type="match status" value="2"/>
</dbReference>
<name>A0A3D9L5U5_MARFU</name>
<evidence type="ECO:0000259" key="1">
    <source>
        <dbReference type="Pfam" id="PF18962"/>
    </source>
</evidence>
<feature type="domain" description="Bacterial Ig-like" evidence="2">
    <location>
        <begin position="1440"/>
        <end position="1533"/>
    </location>
</feature>
<feature type="domain" description="Bacterial Ig-like" evidence="2">
    <location>
        <begin position="437"/>
        <end position="530"/>
    </location>
</feature>
<dbReference type="Pfam" id="PF18962">
    <property type="entry name" value="Por_Secre_tail"/>
    <property type="match status" value="1"/>
</dbReference>
<dbReference type="InterPro" id="IPR026444">
    <property type="entry name" value="Secre_tail"/>
</dbReference>
<organism evidence="3 4">
    <name type="scientific">Marinoscillum furvescens DSM 4134</name>
    <dbReference type="NCBI Taxonomy" id="1122208"/>
    <lineage>
        <taxon>Bacteria</taxon>
        <taxon>Pseudomonadati</taxon>
        <taxon>Bacteroidota</taxon>
        <taxon>Cytophagia</taxon>
        <taxon>Cytophagales</taxon>
        <taxon>Reichenbachiellaceae</taxon>
        <taxon>Marinoscillum</taxon>
    </lineage>
</organism>
<feature type="domain" description="Bacterial Ig-like" evidence="2">
    <location>
        <begin position="534"/>
        <end position="626"/>
    </location>
</feature>
<dbReference type="Proteomes" id="UP000256779">
    <property type="component" value="Unassembled WGS sequence"/>
</dbReference>
<dbReference type="RefSeq" id="WP_115867466.1">
    <property type="nucleotide sequence ID" value="NZ_QREG01000005.1"/>
</dbReference>
<reference evidence="3 4" key="1">
    <citation type="submission" date="2018-07" db="EMBL/GenBank/DDBJ databases">
        <title>Genomic Encyclopedia of Type Strains, Phase IV (KMG-IV): sequencing the most valuable type-strain genomes for metagenomic binning, comparative biology and taxonomic classification.</title>
        <authorList>
            <person name="Goeker M."/>
        </authorList>
    </citation>
    <scope>NUCLEOTIDE SEQUENCE [LARGE SCALE GENOMIC DNA]</scope>
    <source>
        <strain evidence="3 4">DSM 4134</strain>
    </source>
</reference>
<accession>A0A3D9L5U5</accession>
<dbReference type="InterPro" id="IPR044048">
    <property type="entry name" value="Big_12"/>
</dbReference>
<proteinExistence type="predicted"/>
<comment type="caution">
    <text evidence="3">The sequence shown here is derived from an EMBL/GenBank/DDBJ whole genome shotgun (WGS) entry which is preliminary data.</text>
</comment>
<dbReference type="Pfam" id="PF19078">
    <property type="entry name" value="Big_12"/>
    <property type="match status" value="9"/>
</dbReference>
<feature type="domain" description="Bacterial Ig-like" evidence="2">
    <location>
        <begin position="1170"/>
        <end position="1239"/>
    </location>
</feature>
<dbReference type="OrthoDB" id="902276at2"/>
<feature type="domain" description="Bacterial Ig-like" evidence="2">
    <location>
        <begin position="1347"/>
        <end position="1435"/>
    </location>
</feature>
<feature type="domain" description="Secretion system C-terminal sorting" evidence="1">
    <location>
        <begin position="2218"/>
        <end position="2284"/>
    </location>
</feature>
<dbReference type="InterPro" id="IPR011043">
    <property type="entry name" value="Gal_Oxase/kelch_b-propeller"/>
</dbReference>
<feature type="domain" description="Bacterial Ig-like" evidence="2">
    <location>
        <begin position="662"/>
        <end position="726"/>
    </location>
</feature>
<dbReference type="NCBIfam" id="TIGR04183">
    <property type="entry name" value="Por_Secre_tail"/>
    <property type="match status" value="1"/>
</dbReference>
<evidence type="ECO:0000313" key="3">
    <source>
        <dbReference type="EMBL" id="REE00464.1"/>
    </source>
</evidence>
<dbReference type="PANTHER" id="PTHR34677">
    <property type="match status" value="1"/>
</dbReference>
<evidence type="ECO:0000259" key="2">
    <source>
        <dbReference type="Pfam" id="PF19078"/>
    </source>
</evidence>